<feature type="transmembrane region" description="Helical" evidence="1">
    <location>
        <begin position="362"/>
        <end position="388"/>
    </location>
</feature>
<feature type="transmembrane region" description="Helical" evidence="1">
    <location>
        <begin position="30"/>
        <end position="47"/>
    </location>
</feature>
<keyword evidence="1" id="KW-0812">Transmembrane</keyword>
<evidence type="ECO:0000313" key="4">
    <source>
        <dbReference type="Proteomes" id="UP000092952"/>
    </source>
</evidence>
<feature type="transmembrane region" description="Helical" evidence="1">
    <location>
        <begin position="89"/>
        <end position="112"/>
    </location>
</feature>
<comment type="subcellular location">
    <subcellularLocation>
        <location evidence="1">Cell inner membrane</location>
        <topology evidence="1">Multi-pass membrane protein</topology>
    </subcellularLocation>
</comment>
<keyword evidence="1" id="KW-0813">Transport</keyword>
<dbReference type="HAMAP" id="MF_02062">
    <property type="entry name" value="GltS"/>
    <property type="match status" value="1"/>
</dbReference>
<evidence type="ECO:0000256" key="2">
    <source>
        <dbReference type="NCBIfam" id="TIGR00210"/>
    </source>
</evidence>
<dbReference type="PANTHER" id="PTHR36178:SF1">
    <property type="entry name" value="SODIUM_GLUTAMATE SYMPORTER"/>
    <property type="match status" value="1"/>
</dbReference>
<keyword evidence="1" id="KW-0915">Sodium</keyword>
<accession>A0A1B1YXS3</accession>
<sequence length="389" mass="40192">MIETLALAALAVAVGQGLRRWVPVLARYDLPAPVLGGLLVAVIVSLLRRDGQDLVRFDTTLQAPLMIAFFTTIGFGASLRLLRVGGVQVAWFLAIATVAALLQNLLGASLALAMGLPPLLGVLAGSVTLTGGPATGLAFAPLFEQAGVSGATVVAITAAMSGIVMGGLFGGPVAGRIIARRGLHSTGARAVPAAVPASPEHATDTAAPLLRTMILILLAMWVGGYLAGGFTALGVTLPAYIGAMLAAAVLRNIGDHQPLLHVPVQAMEDLGAVALSLFIAMALMTLRLWELVDLALPLLALLVAQAALLVLLCQWVFRLMGRDFDAAVMAGGFYGFMMGTTANAVANMQALTDRYGPAPRAFLVVPLVGAFFIDFVNALLITAFLNLLG</sequence>
<keyword evidence="1" id="KW-0739">Sodium transport</keyword>
<comment type="similarity">
    <text evidence="1">Belongs to the glutamate:Na(+) symporter (ESS) (TC 2.A.27) family.</text>
</comment>
<keyword evidence="1" id="KW-1133">Transmembrane helix</keyword>
<dbReference type="InterPro" id="IPR004445">
    <property type="entry name" value="GltS"/>
</dbReference>
<feature type="transmembrane region" description="Helical" evidence="1">
    <location>
        <begin position="59"/>
        <end position="77"/>
    </location>
</feature>
<dbReference type="KEGG" id="gbi:PG2T_10565"/>
<keyword evidence="1" id="KW-0472">Membrane</keyword>
<keyword evidence="4" id="KW-1185">Reference proteome</keyword>
<dbReference type="GO" id="GO:0015813">
    <property type="term" value="P:L-glutamate transmembrane transport"/>
    <property type="evidence" value="ECO:0007669"/>
    <property type="project" value="UniProtKB-UniRule"/>
</dbReference>
<protein>
    <recommendedName>
        <fullName evidence="1 2">Sodium/glutamate symporter</fullName>
    </recommendedName>
</protein>
<gene>
    <name evidence="1" type="primary">gltS</name>
    <name evidence="3" type="ORF">PG2T_10565</name>
</gene>
<organism evidence="3 4">
    <name type="scientific">Immundisolibacter cernigliae</name>
    <dbReference type="NCBI Taxonomy" id="1810504"/>
    <lineage>
        <taxon>Bacteria</taxon>
        <taxon>Pseudomonadati</taxon>
        <taxon>Pseudomonadota</taxon>
        <taxon>Gammaproteobacteria</taxon>
        <taxon>Immundisolibacterales</taxon>
        <taxon>Immundisolibacteraceae</taxon>
        <taxon>Immundisolibacter</taxon>
    </lineage>
</organism>
<dbReference type="FunCoup" id="A0A1B1YXS3">
    <property type="interactions" value="35"/>
</dbReference>
<feature type="transmembrane region" description="Helical" evidence="1">
    <location>
        <begin position="270"/>
        <end position="289"/>
    </location>
</feature>
<dbReference type="GO" id="GO:0015501">
    <property type="term" value="F:glutamate:sodium symporter activity"/>
    <property type="evidence" value="ECO:0007669"/>
    <property type="project" value="UniProtKB-UniRule"/>
</dbReference>
<keyword evidence="1" id="KW-0406">Ion transport</keyword>
<evidence type="ECO:0000313" key="3">
    <source>
        <dbReference type="EMBL" id="ANX05601.1"/>
    </source>
</evidence>
<feature type="transmembrane region" description="Helical" evidence="1">
    <location>
        <begin position="295"/>
        <end position="317"/>
    </location>
</feature>
<dbReference type="PANTHER" id="PTHR36178">
    <property type="entry name" value="SLR0625 PROTEIN"/>
    <property type="match status" value="1"/>
</dbReference>
<dbReference type="NCBIfam" id="TIGR00210">
    <property type="entry name" value="gltS"/>
    <property type="match status" value="1"/>
</dbReference>
<name>A0A1B1YXS3_9GAMM</name>
<dbReference type="OrthoDB" id="4921038at2"/>
<evidence type="ECO:0000256" key="1">
    <source>
        <dbReference type="HAMAP-Rule" id="MF_02062"/>
    </source>
</evidence>
<dbReference type="EMBL" id="CP014671">
    <property type="protein sequence ID" value="ANX05601.1"/>
    <property type="molecule type" value="Genomic_DNA"/>
</dbReference>
<comment type="function">
    <text evidence="1">Catalyzes the sodium-dependent transport of glutamate.</text>
</comment>
<keyword evidence="1" id="KW-0997">Cell inner membrane</keyword>
<dbReference type="Pfam" id="PF03616">
    <property type="entry name" value="Glt_symporter"/>
    <property type="match status" value="1"/>
</dbReference>
<feature type="transmembrane region" description="Helical" evidence="1">
    <location>
        <begin position="209"/>
        <end position="226"/>
    </location>
</feature>
<feature type="transmembrane region" description="Helical" evidence="1">
    <location>
        <begin position="324"/>
        <end position="342"/>
    </location>
</feature>
<reference evidence="4" key="1">
    <citation type="submission" date="2016-03" db="EMBL/GenBank/DDBJ databases">
        <title>Complete genome sequence of Solimmundus cernigliae, representing a novel lineage of polycyclic aromatic hydrocarbon degraders within the Gammaproteobacteria.</title>
        <authorList>
            <person name="Singleton D.R."/>
            <person name="Dickey A.N."/>
            <person name="Scholl E.H."/>
            <person name="Wright F.A."/>
            <person name="Aitken M.D."/>
        </authorList>
    </citation>
    <scope>NUCLEOTIDE SEQUENCE [LARGE SCALE GENOMIC DNA]</scope>
    <source>
        <strain evidence="4">TR3.2</strain>
    </source>
</reference>
<keyword evidence="1" id="KW-0769">Symport</keyword>
<dbReference type="STRING" id="1810504.PG2T_10565"/>
<dbReference type="GO" id="GO:0005886">
    <property type="term" value="C:plasma membrane"/>
    <property type="evidence" value="ECO:0007669"/>
    <property type="project" value="UniProtKB-SubCell"/>
</dbReference>
<proteinExistence type="inferred from homology"/>
<feature type="transmembrane region" description="Helical" evidence="1">
    <location>
        <begin position="119"/>
        <end position="140"/>
    </location>
</feature>
<dbReference type="InParanoid" id="A0A1B1YXS3"/>
<keyword evidence="1" id="KW-1003">Cell membrane</keyword>
<feature type="transmembrane region" description="Helical" evidence="1">
    <location>
        <begin position="146"/>
        <end position="171"/>
    </location>
</feature>
<keyword evidence="1" id="KW-0029">Amino-acid transport</keyword>
<dbReference type="Proteomes" id="UP000092952">
    <property type="component" value="Chromosome"/>
</dbReference>
<dbReference type="AlphaFoldDB" id="A0A1B1YXS3"/>